<dbReference type="RefSeq" id="XP_002174166.1">
    <property type="nucleotide sequence ID" value="XM_002174130.2"/>
</dbReference>
<protein>
    <recommendedName>
        <fullName evidence="5">Eukaryotic translation initiation factor 3 subunit D</fullName>
        <shortName evidence="5">eIF3d</shortName>
    </recommendedName>
</protein>
<dbReference type="PANTHER" id="PTHR12399">
    <property type="entry name" value="EUKARYOTIC TRANSLATION INITIATION FACTOR 3 SUBUNIT 7"/>
    <property type="match status" value="1"/>
</dbReference>
<dbReference type="OrthoDB" id="16538at2759"/>
<dbReference type="JaponicusDB" id="SJAG_02995">
    <property type="gene designation" value="moe1"/>
</dbReference>
<dbReference type="AlphaFoldDB" id="B6K316"/>
<dbReference type="STRING" id="402676.B6K316"/>
<dbReference type="GO" id="GO:0071541">
    <property type="term" value="C:eukaryotic translation initiation factor 3 complex, eIF3m"/>
    <property type="evidence" value="ECO:0007669"/>
    <property type="project" value="EnsemblFungi"/>
</dbReference>
<dbReference type="InterPro" id="IPR007783">
    <property type="entry name" value="eIF3d"/>
</dbReference>
<feature type="region of interest" description="Disordered" evidence="6">
    <location>
        <begin position="46"/>
        <end position="72"/>
    </location>
</feature>
<dbReference type="EMBL" id="KE651167">
    <property type="protein sequence ID" value="EEB07873.1"/>
    <property type="molecule type" value="Genomic_DNA"/>
</dbReference>
<comment type="subunit">
    <text evidence="5">Component of the eukaryotic translation initiation factor 3 (eIF-3) complex.</text>
</comment>
<feature type="compositionally biased region" description="Low complexity" evidence="6">
    <location>
        <begin position="116"/>
        <end position="129"/>
    </location>
</feature>
<dbReference type="GO" id="GO:0003743">
    <property type="term" value="F:translation initiation factor activity"/>
    <property type="evidence" value="ECO:0000318"/>
    <property type="project" value="GO_Central"/>
</dbReference>
<dbReference type="OMA" id="FMDKRDN"/>
<keyword evidence="9" id="KW-1185">Reference proteome</keyword>
<dbReference type="GO" id="GO:0033290">
    <property type="term" value="C:eukaryotic 48S preinitiation complex"/>
    <property type="evidence" value="ECO:0007669"/>
    <property type="project" value="UniProtKB-UniRule"/>
</dbReference>
<dbReference type="HOGENOM" id="CLU_024521_2_0_1"/>
<feature type="region of interest" description="Disordered" evidence="6">
    <location>
        <begin position="1"/>
        <end position="20"/>
    </location>
</feature>
<feature type="region of interest" description="Disordered" evidence="6">
    <location>
        <begin position="346"/>
        <end position="366"/>
    </location>
</feature>
<dbReference type="HAMAP" id="MF_03003">
    <property type="entry name" value="eIF3d"/>
    <property type="match status" value="1"/>
</dbReference>
<keyword evidence="2 5" id="KW-0396">Initiation factor</keyword>
<evidence type="ECO:0000313" key="9">
    <source>
        <dbReference type="Proteomes" id="UP000001744"/>
    </source>
</evidence>
<organism evidence="7 9">
    <name type="scientific">Schizosaccharomyces japonicus (strain yFS275 / FY16936)</name>
    <name type="common">Fission yeast</name>
    <dbReference type="NCBI Taxonomy" id="402676"/>
    <lineage>
        <taxon>Eukaryota</taxon>
        <taxon>Fungi</taxon>
        <taxon>Dikarya</taxon>
        <taxon>Ascomycota</taxon>
        <taxon>Taphrinomycotina</taxon>
        <taxon>Schizosaccharomycetes</taxon>
        <taxon>Schizosaccharomycetales</taxon>
        <taxon>Schizosaccharomycetaceae</taxon>
        <taxon>Schizosaccharomyces</taxon>
    </lineage>
</organism>
<evidence type="ECO:0000256" key="2">
    <source>
        <dbReference type="ARBA" id="ARBA00022540"/>
    </source>
</evidence>
<comment type="function">
    <text evidence="5">mRNA cap-binding component of the eukaryotic translation initiation factor 3 (eIF-3) complex, which is involved in protein synthesis of a specialized repertoire of mRNAs and, together with other initiation factors, stimulates binding of mRNA and methionyl-tRNAi to the 40S ribosome. The eIF-3 complex specifically targets and initiates translation of a subset of mRNAs involved in cell proliferation. In the eIF-3 complex, eif3d specifically recognizes and binds the 7-methylguanosine cap of a subset of mRNAs.</text>
</comment>
<comment type="subcellular location">
    <subcellularLocation>
        <location evidence="5">Cytoplasm</location>
    </subcellularLocation>
</comment>
<feature type="region of interest" description="Disordered" evidence="6">
    <location>
        <begin position="104"/>
        <end position="161"/>
    </location>
</feature>
<dbReference type="Proteomes" id="UP000001744">
    <property type="component" value="Unassembled WGS sequence"/>
</dbReference>
<feature type="compositionally biased region" description="Basic and acidic residues" evidence="6">
    <location>
        <begin position="51"/>
        <end position="60"/>
    </location>
</feature>
<dbReference type="GO" id="GO:0005829">
    <property type="term" value="C:cytosol"/>
    <property type="evidence" value="ECO:0007669"/>
    <property type="project" value="EnsemblFungi"/>
</dbReference>
<evidence type="ECO:0000313" key="7">
    <source>
        <dbReference type="EMBL" id="EEB07873.1"/>
    </source>
</evidence>
<dbReference type="GO" id="GO:0006413">
    <property type="term" value="P:translational initiation"/>
    <property type="evidence" value="ECO:0000318"/>
    <property type="project" value="GO_Central"/>
</dbReference>
<feature type="compositionally biased region" description="Gly residues" evidence="6">
    <location>
        <begin position="130"/>
        <end position="141"/>
    </location>
</feature>
<comment type="domain">
    <text evidence="5">The RNA gate region regulates mRNA cap recognition to prevent promiscuous mRNA-binding before assembly of eif3d into the full eukaryotic translation initiation factor 3 (eIF-3) complex.</text>
</comment>
<proteinExistence type="inferred from homology"/>
<accession>B6K316</accession>
<dbReference type="GO" id="GO:0071540">
    <property type="term" value="C:eukaryotic translation initiation factor 3 complex, eIF3e"/>
    <property type="evidence" value="ECO:0007669"/>
    <property type="project" value="EnsemblFungi"/>
</dbReference>
<dbReference type="GO" id="GO:0098808">
    <property type="term" value="F:mRNA cap binding"/>
    <property type="evidence" value="ECO:0007669"/>
    <property type="project" value="UniProtKB-UniRule"/>
</dbReference>
<comment type="similarity">
    <text evidence="5">Belongs to the eIF-3 subunit D family.</text>
</comment>
<dbReference type="PANTHER" id="PTHR12399:SF0">
    <property type="entry name" value="EUKARYOTIC TRANSLATION INITIATION FACTOR 3 SUBUNIT D"/>
    <property type="match status" value="1"/>
</dbReference>
<keyword evidence="1 5" id="KW-0963">Cytoplasm</keyword>
<name>B6K316_SCHJY</name>
<dbReference type="GO" id="GO:0002191">
    <property type="term" value="P:cap-dependent translational initiation"/>
    <property type="evidence" value="ECO:0007669"/>
    <property type="project" value="UniProtKB-UniRule"/>
</dbReference>
<dbReference type="PIRSF" id="PIRSF016281">
    <property type="entry name" value="EIF-3_zeta"/>
    <property type="match status" value="1"/>
</dbReference>
<evidence type="ECO:0000256" key="4">
    <source>
        <dbReference type="ARBA" id="ARBA00022917"/>
    </source>
</evidence>
<gene>
    <name evidence="8" type="primary">moe1</name>
    <name evidence="7" type="ORF">SJAG_02995</name>
</gene>
<dbReference type="Pfam" id="PF05091">
    <property type="entry name" value="eIF-3_zeta"/>
    <property type="match status" value="1"/>
</dbReference>
<reference evidence="7 9" key="1">
    <citation type="journal article" date="2011" name="Science">
        <title>Comparative functional genomics of the fission yeasts.</title>
        <authorList>
            <person name="Rhind N."/>
            <person name="Chen Z."/>
            <person name="Yassour M."/>
            <person name="Thompson D.A."/>
            <person name="Haas B.J."/>
            <person name="Habib N."/>
            <person name="Wapinski I."/>
            <person name="Roy S."/>
            <person name="Lin M.F."/>
            <person name="Heiman D.I."/>
            <person name="Young S.K."/>
            <person name="Furuya K."/>
            <person name="Guo Y."/>
            <person name="Pidoux A."/>
            <person name="Chen H.M."/>
            <person name="Robbertse B."/>
            <person name="Goldberg J.M."/>
            <person name="Aoki K."/>
            <person name="Bayne E.H."/>
            <person name="Berlin A.M."/>
            <person name="Desjardins C.A."/>
            <person name="Dobbs E."/>
            <person name="Dukaj L."/>
            <person name="Fan L."/>
            <person name="FitzGerald M.G."/>
            <person name="French C."/>
            <person name="Gujja S."/>
            <person name="Hansen K."/>
            <person name="Keifenheim D."/>
            <person name="Levin J.Z."/>
            <person name="Mosher R.A."/>
            <person name="Mueller C.A."/>
            <person name="Pfiffner J."/>
            <person name="Priest M."/>
            <person name="Russ C."/>
            <person name="Smialowska A."/>
            <person name="Swoboda P."/>
            <person name="Sykes S.M."/>
            <person name="Vaughn M."/>
            <person name="Vengrova S."/>
            <person name="Yoder R."/>
            <person name="Zeng Q."/>
            <person name="Allshire R."/>
            <person name="Baulcombe D."/>
            <person name="Birren B.W."/>
            <person name="Brown W."/>
            <person name="Ekwall K."/>
            <person name="Kellis M."/>
            <person name="Leatherwood J."/>
            <person name="Levin H."/>
            <person name="Margalit H."/>
            <person name="Martienssen R."/>
            <person name="Nieduszynski C.A."/>
            <person name="Spatafora J.W."/>
            <person name="Friedman N."/>
            <person name="Dalgaard J.Z."/>
            <person name="Baumann P."/>
            <person name="Niki H."/>
            <person name="Regev A."/>
            <person name="Nusbaum C."/>
        </authorList>
    </citation>
    <scope>NUCLEOTIDE SEQUENCE [LARGE SCALE GENOMIC DNA]</scope>
    <source>
        <strain evidence="9">yFS275 / FY16936</strain>
    </source>
</reference>
<dbReference type="VEuPathDB" id="FungiDB:SJAG_02995"/>
<dbReference type="GeneID" id="7051767"/>
<dbReference type="GO" id="GO:0001732">
    <property type="term" value="P:formation of cytoplasmic translation initiation complex"/>
    <property type="evidence" value="ECO:0007669"/>
    <property type="project" value="UniProtKB-UniRule"/>
</dbReference>
<evidence type="ECO:0000256" key="6">
    <source>
        <dbReference type="SAM" id="MobiDB-lite"/>
    </source>
</evidence>
<sequence>MASGFALPELPPVKSAWGPPENISVARDDVPYAPFSKGDRLGKIADWSVDQTKDGREQRGRQGPFGGRFRDQYQTYGYGSSSIFGYQHTEDESSFSVIDRANVNRSRTGGRGGGTLLKVRGRGQNNQRGGARGGRWGGRGGAETTISRSNGPGANRGRRYGWKDYDKHQRNRNASVTVEPSWEMLDEVEFSHLSKLNLNVTKCETVQTCGYIYPYDKALDKISVKTERPLQVLDRVHYNPTTTEDPVIQQLAVKNAAQIFITSSILSLLMCSTRSIYPWDIVITHQGDKLFIDKREGGPFDYLSVNENAYDAPLETDEKDNNNSASALSLEATYINQNFSVQALRESDKDKHSLGAPNPFYNPSEETEPLASHGYLYRKFDLSLESDNTPVNLVVRTEVDGYTKTPANDIQYVSIKALNEFDPKVLNNTSTADWRTKLESQRGAVFATEMKNNSCKLARWTVEAILAGVESMKVGFVSRANPRDAQHHGILGVVAYKPRDLASQMNLSLSNGWGIVRTIADICLKMPDGKYVLVKDPNRSILRLYSVPLNTFEDSESGAAESSSA</sequence>
<dbReference type="GO" id="GO:0005852">
    <property type="term" value="C:eukaryotic translation initiation factor 3 complex"/>
    <property type="evidence" value="ECO:0000318"/>
    <property type="project" value="GO_Central"/>
</dbReference>
<evidence type="ECO:0000313" key="8">
    <source>
        <dbReference type="JaponicusDB" id="SJAG_02995"/>
    </source>
</evidence>
<dbReference type="GO" id="GO:0016282">
    <property type="term" value="C:eukaryotic 43S preinitiation complex"/>
    <property type="evidence" value="ECO:0007669"/>
    <property type="project" value="UniProtKB-UniRule"/>
</dbReference>
<evidence type="ECO:0000256" key="5">
    <source>
        <dbReference type="HAMAP-Rule" id="MF_03003"/>
    </source>
</evidence>
<dbReference type="eggNOG" id="KOG2479">
    <property type="taxonomic scope" value="Eukaryota"/>
</dbReference>
<keyword evidence="3" id="KW-0694">RNA-binding</keyword>
<evidence type="ECO:0000256" key="1">
    <source>
        <dbReference type="ARBA" id="ARBA00022490"/>
    </source>
</evidence>
<keyword evidence="4 5" id="KW-0648">Protein biosynthesis</keyword>
<feature type="region of interest" description="RNA gate" evidence="5">
    <location>
        <begin position="299"/>
        <end position="313"/>
    </location>
</feature>
<evidence type="ECO:0000256" key="3">
    <source>
        <dbReference type="ARBA" id="ARBA00022884"/>
    </source>
</evidence>